<protein>
    <submittedName>
        <fullName evidence="1">Uncharacterized protein</fullName>
    </submittedName>
</protein>
<organism evidence="1">
    <name type="scientific">hydrothermal vent metagenome</name>
    <dbReference type="NCBI Taxonomy" id="652676"/>
    <lineage>
        <taxon>unclassified sequences</taxon>
        <taxon>metagenomes</taxon>
        <taxon>ecological metagenomes</taxon>
    </lineage>
</organism>
<gene>
    <name evidence="1" type="ORF">MNBD_CHLOROFLEXI01-4604</name>
</gene>
<sequence>MTEILAFLQIINQSALDTTTRKRMALVILAMLAMAGRITMRGISRWTEEGGSYRTVQKRRVSEVVPREAKTKIGGMSNCQSICNKCRYG</sequence>
<evidence type="ECO:0000313" key="1">
    <source>
        <dbReference type="EMBL" id="VAW31207.1"/>
    </source>
</evidence>
<name>A0A3B0V088_9ZZZZ</name>
<reference evidence="1" key="1">
    <citation type="submission" date="2018-06" db="EMBL/GenBank/DDBJ databases">
        <authorList>
            <person name="Zhirakovskaya E."/>
        </authorList>
    </citation>
    <scope>NUCLEOTIDE SEQUENCE</scope>
</reference>
<dbReference type="EMBL" id="UOEU01000180">
    <property type="protein sequence ID" value="VAW31207.1"/>
    <property type="molecule type" value="Genomic_DNA"/>
</dbReference>
<dbReference type="AlphaFoldDB" id="A0A3B0V088"/>
<proteinExistence type="predicted"/>
<accession>A0A3B0V088</accession>